<organism evidence="1 2">
    <name type="scientific">Diphasiastrum complanatum</name>
    <name type="common">Issler's clubmoss</name>
    <name type="synonym">Lycopodium complanatum</name>
    <dbReference type="NCBI Taxonomy" id="34168"/>
    <lineage>
        <taxon>Eukaryota</taxon>
        <taxon>Viridiplantae</taxon>
        <taxon>Streptophyta</taxon>
        <taxon>Embryophyta</taxon>
        <taxon>Tracheophyta</taxon>
        <taxon>Lycopodiopsida</taxon>
        <taxon>Lycopodiales</taxon>
        <taxon>Lycopodiaceae</taxon>
        <taxon>Lycopodioideae</taxon>
        <taxon>Diphasiastrum</taxon>
    </lineage>
</organism>
<gene>
    <name evidence="1" type="ORF">O6H91_07G023000</name>
</gene>
<sequence>MRHIWFKLARKAFHTVALVVFSLLLWDGVFLNPTRPFTRIQRSDEDSRAPSNNRPVGPAYSGEAGVPGSRRTGILKYRGLSKVGDHRLPRFFAAAFGRHRSNSLIRARPLAQDGNETKTKTPRWGNFQSAAPCRKVQGHAGFSNACEFVMAHEECRSEGLIDYTLFFFCVCGNQPLLGHISLIIWLIALFYILGNTAADYFCCSLEKLSRLLHLSPTVAGVTLLPFGNGAPDVFASIAAFMGNGNGDVGFNSVLGGAVFIVCVVAGSVILLVAGTSVHLDRGCFIRDISFFLAALVSLCVIFIVGKISFGGALAYVSIYLLYAITVAAWECLKPESWHDSQPSPSQACPIIHISAKQLDEGEPYTLLPDPGLPSALPVGSIPLPQWQWISRYLMFSDHNETSNTDESNQPMWRQRVTYTEASMILHILRKLCGLLIEWPLSLPRRLTIPVVEEGRWSQFYAVSSAILAPVLVASVLNVKGEIIAQGWLIYVGLCCGCVLGILAYFSTEAEHPPRNFAFAWVCGGFFMSIFWFYLIAKELVAVLVSLGVILEIDPAILALTLLAWGNSSGDMMANIALASNGGDDVQIAISGCYAGPMFNTLMGLGLSLVFATWKADSGIYSIPKDDTLFLTMCFLVVGLLWALLLLSSNNMQPGRVSGIGLLLLYAIFFIMQISSAAGFTPFKDGFLHT</sequence>
<dbReference type="EMBL" id="CM055098">
    <property type="protein sequence ID" value="KAJ7548699.1"/>
    <property type="molecule type" value="Genomic_DNA"/>
</dbReference>
<name>A0ACC2D328_DIPCM</name>
<keyword evidence="2" id="KW-1185">Reference proteome</keyword>
<accession>A0ACC2D328</accession>
<protein>
    <submittedName>
        <fullName evidence="1">Uncharacterized protein</fullName>
    </submittedName>
</protein>
<evidence type="ECO:0000313" key="2">
    <source>
        <dbReference type="Proteomes" id="UP001162992"/>
    </source>
</evidence>
<proteinExistence type="predicted"/>
<dbReference type="Proteomes" id="UP001162992">
    <property type="component" value="Chromosome 7"/>
</dbReference>
<evidence type="ECO:0000313" key="1">
    <source>
        <dbReference type="EMBL" id="KAJ7548699.1"/>
    </source>
</evidence>
<reference evidence="2" key="1">
    <citation type="journal article" date="2024" name="Proc. Natl. Acad. Sci. U.S.A.">
        <title>Extraordinary preservation of gene collinearity over three hundred million years revealed in homosporous lycophytes.</title>
        <authorList>
            <person name="Li C."/>
            <person name="Wickell D."/>
            <person name="Kuo L.Y."/>
            <person name="Chen X."/>
            <person name="Nie B."/>
            <person name="Liao X."/>
            <person name="Peng D."/>
            <person name="Ji J."/>
            <person name="Jenkins J."/>
            <person name="Williams M."/>
            <person name="Shu S."/>
            <person name="Plott C."/>
            <person name="Barry K."/>
            <person name="Rajasekar S."/>
            <person name="Grimwood J."/>
            <person name="Han X."/>
            <person name="Sun S."/>
            <person name="Hou Z."/>
            <person name="He W."/>
            <person name="Dai G."/>
            <person name="Sun C."/>
            <person name="Schmutz J."/>
            <person name="Leebens-Mack J.H."/>
            <person name="Li F.W."/>
            <person name="Wang L."/>
        </authorList>
    </citation>
    <scope>NUCLEOTIDE SEQUENCE [LARGE SCALE GENOMIC DNA]</scope>
    <source>
        <strain evidence="2">cv. PW_Plant_1</strain>
    </source>
</reference>
<comment type="caution">
    <text evidence="1">The sequence shown here is derived from an EMBL/GenBank/DDBJ whole genome shotgun (WGS) entry which is preliminary data.</text>
</comment>